<reference evidence="1" key="2">
    <citation type="submission" date="2025-09" db="UniProtKB">
        <authorList>
            <consortium name="Ensembl"/>
        </authorList>
    </citation>
    <scope>IDENTIFICATION</scope>
</reference>
<name>A0A672T7K9_SINGR</name>
<dbReference type="Proteomes" id="UP000472262">
    <property type="component" value="Unassembled WGS sequence"/>
</dbReference>
<evidence type="ECO:0000313" key="1">
    <source>
        <dbReference type="Ensembl" id="ENSSGRP00000110325.1"/>
    </source>
</evidence>
<dbReference type="SUPFAM" id="SSF50044">
    <property type="entry name" value="SH3-domain"/>
    <property type="match status" value="1"/>
</dbReference>
<dbReference type="InParanoid" id="A0A672T7K9"/>
<dbReference type="Ensembl" id="ENSSGRT00000117205.1">
    <property type="protein sequence ID" value="ENSSGRP00000110325.1"/>
    <property type="gene ID" value="ENSSGRG00000054287.1"/>
</dbReference>
<proteinExistence type="predicted"/>
<evidence type="ECO:0000313" key="2">
    <source>
        <dbReference type="Proteomes" id="UP000472262"/>
    </source>
</evidence>
<dbReference type="AlphaFoldDB" id="A0A672T7K9"/>
<dbReference type="InterPro" id="IPR036028">
    <property type="entry name" value="SH3-like_dom_sf"/>
</dbReference>
<sequence>SLKNSNWHQKASQSEETAFVYGIVLNEECDQNWYKAELNGKDGFIPKNYIEMKAHLALYTKLLMKVRHAHYYNWVIYTCLLCTCSIQHTCRPCSTSTLRRTESLASDAETSFRSWTTLTPTGGRAPVTARRACSHATMSRLSIGTCKEKPSD</sequence>
<organism evidence="1 2">
    <name type="scientific">Sinocyclocheilus grahami</name>
    <name type="common">Dianchi golden-line fish</name>
    <name type="synonym">Barbus grahami</name>
    <dbReference type="NCBI Taxonomy" id="75366"/>
    <lineage>
        <taxon>Eukaryota</taxon>
        <taxon>Metazoa</taxon>
        <taxon>Chordata</taxon>
        <taxon>Craniata</taxon>
        <taxon>Vertebrata</taxon>
        <taxon>Euteleostomi</taxon>
        <taxon>Actinopterygii</taxon>
        <taxon>Neopterygii</taxon>
        <taxon>Teleostei</taxon>
        <taxon>Ostariophysi</taxon>
        <taxon>Cypriniformes</taxon>
        <taxon>Cyprinidae</taxon>
        <taxon>Cyprininae</taxon>
        <taxon>Sinocyclocheilus</taxon>
    </lineage>
</organism>
<keyword evidence="2" id="KW-1185">Reference proteome</keyword>
<evidence type="ECO:0008006" key="3">
    <source>
        <dbReference type="Google" id="ProtNLM"/>
    </source>
</evidence>
<dbReference type="OMA" id="WANAERD"/>
<dbReference type="Gene3D" id="2.30.30.40">
    <property type="entry name" value="SH3 Domains"/>
    <property type="match status" value="1"/>
</dbReference>
<accession>A0A672T7K9</accession>
<protein>
    <recommendedName>
        <fullName evidence="3">SH3 domain-containing protein</fullName>
    </recommendedName>
</protein>
<reference evidence="1" key="1">
    <citation type="submission" date="2025-08" db="UniProtKB">
        <authorList>
            <consortium name="Ensembl"/>
        </authorList>
    </citation>
    <scope>IDENTIFICATION</scope>
</reference>